<dbReference type="InterPro" id="IPR008207">
    <property type="entry name" value="Sig_transdc_His_kin_Hpt_dom"/>
</dbReference>
<evidence type="ECO:0000256" key="13">
    <source>
        <dbReference type="PROSITE-ProRule" id="PRU00169"/>
    </source>
</evidence>
<feature type="transmembrane region" description="Helical" evidence="14">
    <location>
        <begin position="433"/>
        <end position="455"/>
    </location>
</feature>
<keyword evidence="7" id="KW-0378">Hydrolase</keyword>
<dbReference type="FunFam" id="3.30.565.10:FF:000010">
    <property type="entry name" value="Sensor histidine kinase RcsC"/>
    <property type="match status" value="1"/>
</dbReference>
<keyword evidence="6 18" id="KW-0418">Kinase</keyword>
<feature type="domain" description="HPt" evidence="17">
    <location>
        <begin position="1023"/>
        <end position="1113"/>
    </location>
</feature>
<keyword evidence="8" id="KW-0067">ATP-binding</keyword>
<dbReference type="InterPro" id="IPR004358">
    <property type="entry name" value="Sig_transdc_His_kin-like_C"/>
</dbReference>
<dbReference type="PROSITE" id="PS50110">
    <property type="entry name" value="RESPONSE_REGULATORY"/>
    <property type="match status" value="1"/>
</dbReference>
<dbReference type="InterPro" id="IPR036890">
    <property type="entry name" value="HATPase_C_sf"/>
</dbReference>
<keyword evidence="14" id="KW-0472">Membrane</keyword>
<dbReference type="PANTHER" id="PTHR45339:SF5">
    <property type="entry name" value="HISTIDINE KINASE"/>
    <property type="match status" value="1"/>
</dbReference>
<reference evidence="18" key="1">
    <citation type="journal article" date="2015" name="MBio">
        <title>Eco-Evolutionary Dynamics of Episomes among Ecologically Cohesive Bacterial Populations.</title>
        <authorList>
            <person name="Xue H."/>
            <person name="Cordero O.X."/>
            <person name="Camas F.M."/>
            <person name="Trimble W."/>
            <person name="Meyer F."/>
            <person name="Guglielmini J."/>
            <person name="Rocha E.P."/>
            <person name="Polz M.F."/>
        </authorList>
    </citation>
    <scope>NUCLEOTIDE SEQUENCE</scope>
    <source>
        <strain evidence="18">FF_112</strain>
    </source>
</reference>
<dbReference type="Gene3D" id="3.40.50.2300">
    <property type="match status" value="1"/>
</dbReference>
<feature type="transmembrane region" description="Helical" evidence="14">
    <location>
        <begin position="16"/>
        <end position="35"/>
    </location>
</feature>
<dbReference type="EC" id="2.7.13.3" evidence="2"/>
<evidence type="ECO:0000256" key="2">
    <source>
        <dbReference type="ARBA" id="ARBA00012438"/>
    </source>
</evidence>
<dbReference type="SMART" id="SM00448">
    <property type="entry name" value="REC"/>
    <property type="match status" value="1"/>
</dbReference>
<keyword evidence="14" id="KW-1133">Transmembrane helix</keyword>
<feature type="domain" description="Histidine kinase" evidence="15">
    <location>
        <begin position="489"/>
        <end position="710"/>
    </location>
</feature>
<evidence type="ECO:0000256" key="5">
    <source>
        <dbReference type="ARBA" id="ARBA00022741"/>
    </source>
</evidence>
<dbReference type="CDD" id="cd00082">
    <property type="entry name" value="HisKA"/>
    <property type="match status" value="1"/>
</dbReference>
<dbReference type="PROSITE" id="PS50109">
    <property type="entry name" value="HIS_KIN"/>
    <property type="match status" value="1"/>
</dbReference>
<keyword evidence="5" id="KW-0547">Nucleotide-binding</keyword>
<proteinExistence type="predicted"/>
<dbReference type="CDD" id="cd17546">
    <property type="entry name" value="REC_hyHK_CKI1_RcsC-like"/>
    <property type="match status" value="1"/>
</dbReference>
<evidence type="ECO:0000256" key="9">
    <source>
        <dbReference type="ARBA" id="ARBA00023012"/>
    </source>
</evidence>
<dbReference type="SUPFAM" id="SSF47384">
    <property type="entry name" value="Homodimeric domain of signal transducing histidine kinase"/>
    <property type="match status" value="1"/>
</dbReference>
<keyword evidence="4" id="KW-0808">Transferase</keyword>
<dbReference type="PROSITE" id="PS50894">
    <property type="entry name" value="HPT"/>
    <property type="match status" value="1"/>
</dbReference>
<dbReference type="Pfam" id="PF00512">
    <property type="entry name" value="HisKA"/>
    <property type="match status" value="1"/>
</dbReference>
<dbReference type="SUPFAM" id="SSF55874">
    <property type="entry name" value="ATPase domain of HSP90 chaperone/DNA topoisomerase II/histidine kinase"/>
    <property type="match status" value="1"/>
</dbReference>
<dbReference type="Pfam" id="PF01627">
    <property type="entry name" value="Hpt"/>
    <property type="match status" value="1"/>
</dbReference>
<comment type="subunit">
    <text evidence="10">At low DSF concentrations, interacts with RpfF.</text>
</comment>
<dbReference type="SMART" id="SM00387">
    <property type="entry name" value="HATPase_c"/>
    <property type="match status" value="1"/>
</dbReference>
<keyword evidence="3 13" id="KW-0597">Phosphoprotein</keyword>
<dbReference type="SMART" id="SM00388">
    <property type="entry name" value="HisKA"/>
    <property type="match status" value="1"/>
</dbReference>
<dbReference type="InterPro" id="IPR005467">
    <property type="entry name" value="His_kinase_dom"/>
</dbReference>
<feature type="domain" description="Response regulatory" evidence="16">
    <location>
        <begin position="868"/>
        <end position="984"/>
    </location>
</feature>
<evidence type="ECO:0000256" key="8">
    <source>
        <dbReference type="ARBA" id="ARBA00022840"/>
    </source>
</evidence>
<evidence type="ECO:0000259" key="15">
    <source>
        <dbReference type="PROSITE" id="PS50109"/>
    </source>
</evidence>
<dbReference type="SUPFAM" id="SSF52172">
    <property type="entry name" value="CheY-like"/>
    <property type="match status" value="1"/>
</dbReference>
<dbReference type="Gene3D" id="3.30.565.10">
    <property type="entry name" value="Histidine kinase-like ATPase, C-terminal domain"/>
    <property type="match status" value="1"/>
</dbReference>
<dbReference type="InterPro" id="IPR003661">
    <property type="entry name" value="HisK_dim/P_dom"/>
</dbReference>
<keyword evidence="14" id="KW-0812">Transmembrane</keyword>
<dbReference type="GO" id="GO:0005886">
    <property type="term" value="C:plasma membrane"/>
    <property type="evidence" value="ECO:0007669"/>
    <property type="project" value="UniProtKB-SubCell"/>
</dbReference>
<dbReference type="GO" id="GO:0000155">
    <property type="term" value="F:phosphorelay sensor kinase activity"/>
    <property type="evidence" value="ECO:0007669"/>
    <property type="project" value="InterPro"/>
</dbReference>
<dbReference type="FunFam" id="1.10.287.130:FF:000002">
    <property type="entry name" value="Two-component osmosensing histidine kinase"/>
    <property type="match status" value="1"/>
</dbReference>
<dbReference type="InterPro" id="IPR003594">
    <property type="entry name" value="HATPase_dom"/>
</dbReference>
<evidence type="ECO:0000313" key="18">
    <source>
        <dbReference type="EMBL" id="AKN36362.1"/>
    </source>
</evidence>
<dbReference type="Gene3D" id="1.20.120.160">
    <property type="entry name" value="HPT domain"/>
    <property type="match status" value="1"/>
</dbReference>
<evidence type="ECO:0000259" key="17">
    <source>
        <dbReference type="PROSITE" id="PS50894"/>
    </source>
</evidence>
<evidence type="ECO:0000256" key="10">
    <source>
        <dbReference type="ARBA" id="ARBA00064003"/>
    </source>
</evidence>
<dbReference type="GO" id="GO:0005524">
    <property type="term" value="F:ATP binding"/>
    <property type="evidence" value="ECO:0007669"/>
    <property type="project" value="UniProtKB-KW"/>
</dbReference>
<feature type="modified residue" description="4-aspartylphosphate" evidence="13">
    <location>
        <position position="918"/>
    </location>
</feature>
<protein>
    <recommendedName>
        <fullName evidence="11">Sensory/regulatory protein RpfC</fullName>
        <ecNumber evidence="2">2.7.13.3</ecNumber>
    </recommendedName>
</protein>
<evidence type="ECO:0000256" key="7">
    <source>
        <dbReference type="ARBA" id="ARBA00022801"/>
    </source>
</evidence>
<sequence length="1191" mass="133706">MNDEHVDSSIDRSNKITLGFLLVVVILMILGVTAWKSLNKLFSAVERYDGASQILITLDRARLHELSYTRDLTSDASKEALHYMNEALSFASSLDSSETNFNNNLNSIKNELERYRDDFVSYVSLNDHLSSSKKSMVQYAQNSSALIDRLRDLQIDYISADTSLTEKLYLEIINSSNAVSLSNNIYSSALLLNKKHEYLKLRESNDLEQNELQILKSMHNDIHALMELETVYFPEDEVKKLLQLIEEYTHVIESRVDTLENSSTFVRYNKVLKDILKLSSSIKKEFGSINDVSLRKLSSAQKLLSKRVVISEQIILLAENVNIARQADRDFSLSNDSTLRDDYSFLVMDVLTNIDSDINNIKELVIEQDEKELLLELKPVIRKYNRDFRYVYDISNEISTISKRMVSSAIRIDFILLSMRDARAREMKEARDLASFISFGGAVFVFSIALLGYLVRKSGNELQSLTEGLKRSNDRVSKAAEAKTNFLAMMSHEIRTPMNAIIGMSYLALEGKLSIKERGYVEKVHNSANLLLGIINDVLDFSKIEAGKVVIESIEFSLYKMIDSFSSIIQERAKEKNLELSININHKVPRMLVGDPLRIHQILINLGSNAITFTDTGSVSIDIDTLEGSGDDIFLKISVKDQGIGMSQSQIENLYTSFTQADSTTTRKYGGTGLGLAITKNLVELMNGTISVTSELGNGSQFNVILPLSSMNMNESKAKTYEKLVLVSDGELDVGGLEAELKKGFFRTVESLSDYRNISDYSKLADIEPILFVFVANSVNDAFLDSLTRCLGNLQSSKSSVSILVNNLSEIDLILNFDHSGELFHYNETLVKKGNLLPLLYNSFEKNRFNVFQFKNETFESGTIFGGRVLVVEDNAINQELVIEILSRHSVETVLAVNGIEAIDILESDTEFDVILMDCQMPLLDGYEATRIIKEEMAIDIPVLALTANVLQSDRLKAKTSGMDGFINKPIVVDEMIHTLSEWIGSSKFKHVIDEGADSTNSTVTKSNEFGFLKVEGVNLEKGLSISGNKPELFMRLLTNFANQYEDKEIFSDDTEVFQINVHTLKGVAGNLGFESIYELCSKIEDDMPNTNQFQVECLKSELVSLCDLINSQSVIGKSNHYLKFGDNEITEIIDNAKSYNIEAIVTLNGTLGEAIMSELSDEVSNELKAAIKTYDFGKIEQILSARFYKY</sequence>
<dbReference type="InterPro" id="IPR036097">
    <property type="entry name" value="HisK_dim/P_sf"/>
</dbReference>
<evidence type="ECO:0000256" key="4">
    <source>
        <dbReference type="ARBA" id="ARBA00022679"/>
    </source>
</evidence>
<dbReference type="InterPro" id="IPR011006">
    <property type="entry name" value="CheY-like_superfamily"/>
</dbReference>
<accession>A0A0H3ZPI7</accession>
<evidence type="ECO:0000259" key="16">
    <source>
        <dbReference type="PROSITE" id="PS50110"/>
    </source>
</evidence>
<dbReference type="CDD" id="cd16922">
    <property type="entry name" value="HATPase_EvgS-ArcB-TorS-like"/>
    <property type="match status" value="1"/>
</dbReference>
<dbReference type="InterPro" id="IPR001789">
    <property type="entry name" value="Sig_transdc_resp-reg_receiver"/>
</dbReference>
<feature type="modified residue" description="Phosphohistidine" evidence="12">
    <location>
        <position position="1063"/>
    </location>
</feature>
<dbReference type="InterPro" id="IPR036641">
    <property type="entry name" value="HPT_dom_sf"/>
</dbReference>
<evidence type="ECO:0000256" key="1">
    <source>
        <dbReference type="ARBA" id="ARBA00000085"/>
    </source>
</evidence>
<dbReference type="PANTHER" id="PTHR45339">
    <property type="entry name" value="HYBRID SIGNAL TRANSDUCTION HISTIDINE KINASE J"/>
    <property type="match status" value="1"/>
</dbReference>
<evidence type="ECO:0000256" key="6">
    <source>
        <dbReference type="ARBA" id="ARBA00022777"/>
    </source>
</evidence>
<dbReference type="AlphaFoldDB" id="A0A0H3ZPI7"/>
<evidence type="ECO:0000256" key="3">
    <source>
        <dbReference type="ARBA" id="ARBA00022553"/>
    </source>
</evidence>
<name>A0A0H3ZPI7_9VIBR</name>
<keyword evidence="9" id="KW-0902">Two-component regulatory system</keyword>
<dbReference type="PRINTS" id="PR00344">
    <property type="entry name" value="BCTRLSENSOR"/>
</dbReference>
<dbReference type="SUPFAM" id="SSF47226">
    <property type="entry name" value="Histidine-containing phosphotransfer domain, HPT domain"/>
    <property type="match status" value="1"/>
</dbReference>
<evidence type="ECO:0000256" key="14">
    <source>
        <dbReference type="SAM" id="Phobius"/>
    </source>
</evidence>
<dbReference type="Gene3D" id="1.10.287.130">
    <property type="match status" value="1"/>
</dbReference>
<evidence type="ECO:0000256" key="11">
    <source>
        <dbReference type="ARBA" id="ARBA00068150"/>
    </source>
</evidence>
<comment type="catalytic activity">
    <reaction evidence="1">
        <text>ATP + protein L-histidine = ADP + protein N-phospho-L-histidine.</text>
        <dbReference type="EC" id="2.7.13.3"/>
    </reaction>
</comment>
<dbReference type="Pfam" id="PF02518">
    <property type="entry name" value="HATPase_c"/>
    <property type="match status" value="1"/>
</dbReference>
<organism evidence="18">
    <name type="scientific">Vibrio tasmaniensis</name>
    <dbReference type="NCBI Taxonomy" id="212663"/>
    <lineage>
        <taxon>Bacteria</taxon>
        <taxon>Pseudomonadati</taxon>
        <taxon>Pseudomonadota</taxon>
        <taxon>Gammaproteobacteria</taxon>
        <taxon>Vibrionales</taxon>
        <taxon>Vibrionaceae</taxon>
        <taxon>Vibrio</taxon>
    </lineage>
</organism>
<dbReference type="EMBL" id="KP795485">
    <property type="protein sequence ID" value="AKN36362.1"/>
    <property type="molecule type" value="Genomic_DNA"/>
</dbReference>
<dbReference type="Pfam" id="PF00072">
    <property type="entry name" value="Response_reg"/>
    <property type="match status" value="1"/>
</dbReference>
<evidence type="ECO:0000256" key="12">
    <source>
        <dbReference type="PROSITE-ProRule" id="PRU00110"/>
    </source>
</evidence>
<dbReference type="GO" id="GO:0016787">
    <property type="term" value="F:hydrolase activity"/>
    <property type="evidence" value="ECO:0007669"/>
    <property type="project" value="UniProtKB-KW"/>
</dbReference>
<dbReference type="CDD" id="cd00088">
    <property type="entry name" value="HPT"/>
    <property type="match status" value="1"/>
</dbReference>